<dbReference type="GO" id="GO:0006310">
    <property type="term" value="P:DNA recombination"/>
    <property type="evidence" value="ECO:0007669"/>
    <property type="project" value="UniProtKB-KW"/>
</dbReference>
<dbReference type="GO" id="GO:0016787">
    <property type="term" value="F:hydrolase activity"/>
    <property type="evidence" value="ECO:0007669"/>
    <property type="project" value="UniProtKB-KW"/>
</dbReference>
<dbReference type="GO" id="GO:0015074">
    <property type="term" value="P:DNA integration"/>
    <property type="evidence" value="ECO:0007669"/>
    <property type="project" value="UniProtKB-KW"/>
</dbReference>
<dbReference type="GO" id="GO:0003887">
    <property type="term" value="F:DNA-directed DNA polymerase activity"/>
    <property type="evidence" value="ECO:0007669"/>
    <property type="project" value="UniProtKB-KW"/>
</dbReference>
<protein>
    <submittedName>
        <fullName evidence="12">Retroelement</fullName>
    </submittedName>
</protein>
<name>A0A2P4Y7L0_9STRA</name>
<reference evidence="12 13" key="1">
    <citation type="journal article" date="2017" name="Genome Biol. Evol.">
        <title>Phytophthora megakarya and P. palmivora, closely related causal agents of cacao black pod rot, underwent increases in genome sizes and gene numbers by different mechanisms.</title>
        <authorList>
            <person name="Ali S.S."/>
            <person name="Shao J."/>
            <person name="Lary D.J."/>
            <person name="Kronmiller B."/>
            <person name="Shen D."/>
            <person name="Strem M.D."/>
            <person name="Amoako-Attah I."/>
            <person name="Akrofi A.Y."/>
            <person name="Begoude B.A."/>
            <person name="Ten Hoopen G.M."/>
            <person name="Coulibaly K."/>
            <person name="Kebe B.I."/>
            <person name="Melnick R.L."/>
            <person name="Guiltinan M.J."/>
            <person name="Tyler B.M."/>
            <person name="Meinhardt L.W."/>
            <person name="Bailey B.A."/>
        </authorList>
    </citation>
    <scope>NUCLEOTIDE SEQUENCE [LARGE SCALE GENOMIC DNA]</scope>
    <source>
        <strain evidence="13">sbr112.9</strain>
    </source>
</reference>
<dbReference type="PANTHER" id="PTHR42648">
    <property type="entry name" value="TRANSPOSASE, PUTATIVE-RELATED"/>
    <property type="match status" value="1"/>
</dbReference>
<evidence type="ECO:0000313" key="12">
    <source>
        <dbReference type="EMBL" id="POM73801.1"/>
    </source>
</evidence>
<keyword evidence="3" id="KW-0255">Endonuclease</keyword>
<dbReference type="Pfam" id="PF13976">
    <property type="entry name" value="gag_pre-integrs"/>
    <property type="match status" value="1"/>
</dbReference>
<keyword evidence="8" id="KW-0239">DNA-directed DNA polymerase</keyword>
<dbReference type="Pfam" id="PF25597">
    <property type="entry name" value="SH3_retrovirus"/>
    <property type="match status" value="1"/>
</dbReference>
<evidence type="ECO:0000256" key="6">
    <source>
        <dbReference type="ARBA" id="ARBA00022908"/>
    </source>
</evidence>
<feature type="compositionally biased region" description="Polar residues" evidence="10">
    <location>
        <begin position="356"/>
        <end position="384"/>
    </location>
</feature>
<dbReference type="InterPro" id="IPR039537">
    <property type="entry name" value="Retrotran_Ty1/copia-like"/>
</dbReference>
<dbReference type="GO" id="GO:0004519">
    <property type="term" value="F:endonuclease activity"/>
    <property type="evidence" value="ECO:0007669"/>
    <property type="project" value="UniProtKB-KW"/>
</dbReference>
<dbReference type="InterPro" id="IPR001584">
    <property type="entry name" value="Integrase_cat-core"/>
</dbReference>
<dbReference type="SUPFAM" id="SSF53098">
    <property type="entry name" value="Ribonuclease H-like"/>
    <property type="match status" value="1"/>
</dbReference>
<evidence type="ECO:0000256" key="2">
    <source>
        <dbReference type="ARBA" id="ARBA00022723"/>
    </source>
</evidence>
<dbReference type="PROSITE" id="PS50994">
    <property type="entry name" value="INTEGRASE"/>
    <property type="match status" value="1"/>
</dbReference>
<keyword evidence="2" id="KW-0479">Metal-binding</keyword>
<dbReference type="InterPro" id="IPR025724">
    <property type="entry name" value="GAG-pre-integrase_dom"/>
</dbReference>
<feature type="region of interest" description="Disordered" evidence="10">
    <location>
        <begin position="356"/>
        <end position="393"/>
    </location>
</feature>
<evidence type="ECO:0000256" key="9">
    <source>
        <dbReference type="ARBA" id="ARBA00023172"/>
    </source>
</evidence>
<evidence type="ECO:0000256" key="3">
    <source>
        <dbReference type="ARBA" id="ARBA00022759"/>
    </source>
</evidence>
<keyword evidence="5" id="KW-0460">Magnesium</keyword>
<keyword evidence="8" id="KW-0548">Nucleotidyltransferase</keyword>
<sequence>MQTDQRFKIKAPMATNTDLYQFQAKSAANALALTAMTGKQRSLLLLHKRLGHPSVRILHDLTRSEAVRGLDGTTSVNPEEQFFCRAYTLAKSHRAPFYSNRVVERARAQLKKVHTDICGPLPVNSLTGCRYFVIFIDDFSRFMFTYPMKTRNQLHECYEDFRKKALNIFRHDIGMLEWCPCAIEEHDIQVLQDDNAKEYEKLGRVIFREYGTHAQFTTVYTPQRNGVAERRMRTIMERVQALLLDGKLPEQLWAECVDHVTTLLNMTPSSTTDRTPYEFWYNRIPSMQYIKVSGCNAYVHITEQYRDKLDARATLCMHLGIPDHKKGHRLLDLATHGIIYSRDVIFKKDEYPSLANLTDTPDQSSNESLHYSFRTETTDPSSTPAPKRPRLNADATEVTLNSEEDMQEQEQRHQLLHTLLAIRYVSEPTTYREALASSHAKRWRKSSKIGTSP</sequence>
<dbReference type="GO" id="GO:0003964">
    <property type="term" value="F:RNA-directed DNA polymerase activity"/>
    <property type="evidence" value="ECO:0007669"/>
    <property type="project" value="UniProtKB-KW"/>
</dbReference>
<accession>A0A2P4Y7L0</accession>
<proteinExistence type="predicted"/>
<evidence type="ECO:0000256" key="5">
    <source>
        <dbReference type="ARBA" id="ARBA00022842"/>
    </source>
</evidence>
<evidence type="ECO:0000256" key="8">
    <source>
        <dbReference type="ARBA" id="ARBA00022932"/>
    </source>
</evidence>
<keyword evidence="13" id="KW-1185">Reference proteome</keyword>
<gene>
    <name evidence="12" type="ORF">PHPALM_9317</name>
</gene>
<keyword evidence="8" id="KW-0808">Transferase</keyword>
<evidence type="ECO:0000256" key="4">
    <source>
        <dbReference type="ARBA" id="ARBA00022801"/>
    </source>
</evidence>
<organism evidence="12 13">
    <name type="scientific">Phytophthora palmivora</name>
    <dbReference type="NCBI Taxonomy" id="4796"/>
    <lineage>
        <taxon>Eukaryota</taxon>
        <taxon>Sar</taxon>
        <taxon>Stramenopiles</taxon>
        <taxon>Oomycota</taxon>
        <taxon>Peronosporomycetes</taxon>
        <taxon>Peronosporales</taxon>
        <taxon>Peronosporaceae</taxon>
        <taxon>Phytophthora</taxon>
    </lineage>
</organism>
<dbReference type="Gene3D" id="3.30.420.10">
    <property type="entry name" value="Ribonuclease H-like superfamily/Ribonuclease H"/>
    <property type="match status" value="1"/>
</dbReference>
<comment type="caution">
    <text evidence="12">The sequence shown here is derived from an EMBL/GenBank/DDBJ whole genome shotgun (WGS) entry which is preliminary data.</text>
</comment>
<keyword evidence="1" id="KW-0540">Nuclease</keyword>
<dbReference type="InterPro" id="IPR036397">
    <property type="entry name" value="RNaseH_sf"/>
</dbReference>
<keyword evidence="9" id="KW-0233">DNA recombination</keyword>
<dbReference type="AlphaFoldDB" id="A0A2P4Y7L0"/>
<dbReference type="InterPro" id="IPR012337">
    <property type="entry name" value="RNaseH-like_sf"/>
</dbReference>
<dbReference type="PANTHER" id="PTHR42648:SF11">
    <property type="entry name" value="TRANSPOSON TY4-P GAG-POL POLYPROTEIN"/>
    <property type="match status" value="1"/>
</dbReference>
<keyword evidence="4" id="KW-0378">Hydrolase</keyword>
<dbReference type="GO" id="GO:0003676">
    <property type="term" value="F:nucleic acid binding"/>
    <property type="evidence" value="ECO:0007669"/>
    <property type="project" value="InterPro"/>
</dbReference>
<dbReference type="InterPro" id="IPR057670">
    <property type="entry name" value="SH3_retrovirus"/>
</dbReference>
<evidence type="ECO:0000259" key="11">
    <source>
        <dbReference type="PROSITE" id="PS50994"/>
    </source>
</evidence>
<feature type="domain" description="Integrase catalytic" evidence="11">
    <location>
        <begin position="105"/>
        <end position="284"/>
    </location>
</feature>
<evidence type="ECO:0000313" key="13">
    <source>
        <dbReference type="Proteomes" id="UP000237271"/>
    </source>
</evidence>
<evidence type="ECO:0000256" key="7">
    <source>
        <dbReference type="ARBA" id="ARBA00022918"/>
    </source>
</evidence>
<dbReference type="Proteomes" id="UP000237271">
    <property type="component" value="Unassembled WGS sequence"/>
</dbReference>
<dbReference type="EMBL" id="NCKW01005005">
    <property type="protein sequence ID" value="POM73801.1"/>
    <property type="molecule type" value="Genomic_DNA"/>
</dbReference>
<evidence type="ECO:0000256" key="10">
    <source>
        <dbReference type="SAM" id="MobiDB-lite"/>
    </source>
</evidence>
<keyword evidence="7" id="KW-0695">RNA-directed DNA polymerase</keyword>
<keyword evidence="6" id="KW-0229">DNA integration</keyword>
<dbReference type="GO" id="GO:0046872">
    <property type="term" value="F:metal ion binding"/>
    <property type="evidence" value="ECO:0007669"/>
    <property type="project" value="UniProtKB-KW"/>
</dbReference>
<dbReference type="OrthoDB" id="120229at2759"/>
<evidence type="ECO:0000256" key="1">
    <source>
        <dbReference type="ARBA" id="ARBA00022722"/>
    </source>
</evidence>